<evidence type="ECO:0000259" key="5">
    <source>
        <dbReference type="PROSITE" id="PS50075"/>
    </source>
</evidence>
<accession>A0A0R3DZY6</accession>
<dbReference type="OrthoDB" id="9803968at2"/>
<feature type="domain" description="Carrier" evidence="5">
    <location>
        <begin position="548"/>
        <end position="623"/>
    </location>
</feature>
<evidence type="ECO:0000256" key="1">
    <source>
        <dbReference type="ARBA" id="ARBA00001957"/>
    </source>
</evidence>
<dbReference type="SUPFAM" id="SSF47336">
    <property type="entry name" value="ACP-like"/>
    <property type="match status" value="1"/>
</dbReference>
<dbReference type="InterPro" id="IPR029058">
    <property type="entry name" value="AB_hydrolase_fold"/>
</dbReference>
<dbReference type="FunFam" id="3.30.300.30:FF:000010">
    <property type="entry name" value="Enterobactin synthetase component F"/>
    <property type="match status" value="1"/>
</dbReference>
<evidence type="ECO:0000256" key="2">
    <source>
        <dbReference type="ARBA" id="ARBA00006432"/>
    </source>
</evidence>
<dbReference type="CDD" id="cd05930">
    <property type="entry name" value="A_NRPS"/>
    <property type="match status" value="1"/>
</dbReference>
<dbReference type="InterPro" id="IPR000873">
    <property type="entry name" value="AMP-dep_synth/lig_dom"/>
</dbReference>
<evidence type="ECO:0000256" key="3">
    <source>
        <dbReference type="ARBA" id="ARBA00022450"/>
    </source>
</evidence>
<keyword evidence="4" id="KW-0597">Phosphoprotein</keyword>
<dbReference type="PANTHER" id="PTHR45527">
    <property type="entry name" value="NONRIBOSOMAL PEPTIDE SYNTHETASE"/>
    <property type="match status" value="1"/>
</dbReference>
<dbReference type="GO" id="GO:0044550">
    <property type="term" value="P:secondary metabolite biosynthetic process"/>
    <property type="evidence" value="ECO:0007669"/>
    <property type="project" value="UniProtKB-ARBA"/>
</dbReference>
<dbReference type="Gene3D" id="3.40.50.1820">
    <property type="entry name" value="alpha/beta hydrolase"/>
    <property type="match status" value="1"/>
</dbReference>
<dbReference type="GO" id="GO:0005737">
    <property type="term" value="C:cytoplasm"/>
    <property type="evidence" value="ECO:0007669"/>
    <property type="project" value="TreeGrafter"/>
</dbReference>
<dbReference type="Gene3D" id="3.40.50.980">
    <property type="match status" value="2"/>
</dbReference>
<dbReference type="AlphaFoldDB" id="A0A0R3DZY6"/>
<proteinExistence type="inferred from homology"/>
<dbReference type="EMBL" id="LJYG01000062">
    <property type="protein sequence ID" value="KRQ12613.1"/>
    <property type="molecule type" value="Genomic_DNA"/>
</dbReference>
<dbReference type="InterPro" id="IPR025110">
    <property type="entry name" value="AMP-bd_C"/>
</dbReference>
<evidence type="ECO:0000256" key="4">
    <source>
        <dbReference type="ARBA" id="ARBA00022553"/>
    </source>
</evidence>
<name>A0A0R3DZY6_9BRAD</name>
<dbReference type="InterPro" id="IPR045851">
    <property type="entry name" value="AMP-bd_C_sf"/>
</dbReference>
<dbReference type="STRING" id="989370.AOQ71_15795"/>
<dbReference type="FunFam" id="1.10.1200.10:FF:000005">
    <property type="entry name" value="Nonribosomal peptide synthetase 1"/>
    <property type="match status" value="1"/>
</dbReference>
<dbReference type="InterPro" id="IPR010071">
    <property type="entry name" value="AA_adenyl_dom"/>
</dbReference>
<dbReference type="FunFam" id="3.40.50.12780:FF:000012">
    <property type="entry name" value="Non-ribosomal peptide synthetase"/>
    <property type="match status" value="1"/>
</dbReference>
<organism evidence="6 7">
    <name type="scientific">Bradyrhizobium manausense</name>
    <dbReference type="NCBI Taxonomy" id="989370"/>
    <lineage>
        <taxon>Bacteria</taxon>
        <taxon>Pseudomonadati</taxon>
        <taxon>Pseudomonadota</taxon>
        <taxon>Alphaproteobacteria</taxon>
        <taxon>Hyphomicrobiales</taxon>
        <taxon>Nitrobacteraceae</taxon>
        <taxon>Bradyrhizobium</taxon>
    </lineage>
</organism>
<comment type="cofactor">
    <cofactor evidence="1">
        <name>pantetheine 4'-phosphate</name>
        <dbReference type="ChEBI" id="CHEBI:47942"/>
    </cofactor>
</comment>
<dbReference type="InterPro" id="IPR020806">
    <property type="entry name" value="PKS_PP-bd"/>
</dbReference>
<reference evidence="6 7" key="1">
    <citation type="submission" date="2015-09" db="EMBL/GenBank/DDBJ databases">
        <title>Draft Genome Sequence of Bradyrhizobium manausense Strain BR 3351T, a Novel Symbiotic Nitrogen-Fixing Alphaproteobacterium Isolated from Brazilian Amazon Rain Forest.</title>
        <authorList>
            <person name="De Araujo J.L."/>
            <person name="Zilli J.E."/>
        </authorList>
    </citation>
    <scope>NUCLEOTIDE SEQUENCE [LARGE SCALE GENOMIC DNA]</scope>
    <source>
        <strain evidence="6 7">BR3351</strain>
    </source>
</reference>
<dbReference type="Pfam" id="PF00501">
    <property type="entry name" value="AMP-binding"/>
    <property type="match status" value="1"/>
</dbReference>
<dbReference type="Pfam" id="PF00550">
    <property type="entry name" value="PP-binding"/>
    <property type="match status" value="1"/>
</dbReference>
<dbReference type="SUPFAM" id="SSF56801">
    <property type="entry name" value="Acetyl-CoA synthetase-like"/>
    <property type="match status" value="1"/>
</dbReference>
<dbReference type="PROSITE" id="PS50075">
    <property type="entry name" value="CARRIER"/>
    <property type="match status" value="1"/>
</dbReference>
<dbReference type="RefSeq" id="WP_057747594.1">
    <property type="nucleotide sequence ID" value="NZ_LJYG01000062.1"/>
</dbReference>
<dbReference type="GO" id="GO:0031177">
    <property type="term" value="F:phosphopantetheine binding"/>
    <property type="evidence" value="ECO:0007669"/>
    <property type="project" value="InterPro"/>
</dbReference>
<comment type="similarity">
    <text evidence="2">Belongs to the ATP-dependent AMP-binding enzyme family.</text>
</comment>
<dbReference type="InterPro" id="IPR020845">
    <property type="entry name" value="AMP-binding_CS"/>
</dbReference>
<dbReference type="InterPro" id="IPR006162">
    <property type="entry name" value="Ppantetheine_attach_site"/>
</dbReference>
<dbReference type="GO" id="GO:0043041">
    <property type="term" value="P:amino acid activation for nonribosomal peptide biosynthetic process"/>
    <property type="evidence" value="ECO:0007669"/>
    <property type="project" value="TreeGrafter"/>
</dbReference>
<sequence length="643" mass="70158">MTTLSEVRVHGATKAAGWQLDHLVNKWNNTRAEFPQVCAHELFEQQVSREPAAIALEHGRVQISYQELNERANKVAHHLRRSGVGPDVLVGVCFDRSPQMVVALLAVWKAGGAYVPLDPSYPLERLAFMIEDSQTPILLTEEKHRRLFEAAATRLICLDSDWPMLSREPRENPSPITAPTNLAYVMYTSGSTGKPKGAMILHRGLVNYLWWAIKAYEVGPGSSVPLHSSISFDLTVTSLYTPLLAGGSVELLSEDVAAQSLVAALLRSGDRGLVKITPAHLELLSRQIDRSEAVNFSRAFVIGGENLLAETLQFWRDAAPDTRLINEYGPTETVVGCCVYEVQHGDPSTGSVPIGRPIANTQLYVLDASLEPVPPGATGELYIGGAGVALGYLNRPELTAERFLADPFSHDPEARLYKTGDLARYRKDGMLEYLGRVDDQVKIRGYRIELGEIEAALASHRRVQSCAVVAREDEPGRKILVAYVVPHDSKTSSGDELRAFLKDTLPEYMIPAQFVFLDSLPLTPNGKVDRKALPLPSRESLAAGKGGAPRSRSEETVAEIWNELLKVDGIGIHDDFFDLGADSLTATALVAKIRGAFSVELSLASLFERPTIAGIAEMIDVLALARGGPGAQATLGQREEFTL</sequence>
<dbReference type="InterPro" id="IPR036736">
    <property type="entry name" value="ACP-like_sf"/>
</dbReference>
<evidence type="ECO:0000313" key="7">
    <source>
        <dbReference type="Proteomes" id="UP000051936"/>
    </source>
</evidence>
<dbReference type="SMART" id="SM00823">
    <property type="entry name" value="PKS_PP"/>
    <property type="match status" value="1"/>
</dbReference>
<dbReference type="PROSITE" id="PS00455">
    <property type="entry name" value="AMP_BINDING"/>
    <property type="match status" value="1"/>
</dbReference>
<dbReference type="InterPro" id="IPR009081">
    <property type="entry name" value="PP-bd_ACP"/>
</dbReference>
<dbReference type="FunFam" id="2.30.38.10:FF:000001">
    <property type="entry name" value="Non-ribosomal peptide synthetase PvdI"/>
    <property type="match status" value="1"/>
</dbReference>
<dbReference type="Proteomes" id="UP000051936">
    <property type="component" value="Unassembled WGS sequence"/>
</dbReference>
<dbReference type="FunFam" id="3.40.50.980:FF:000001">
    <property type="entry name" value="Non-ribosomal peptide synthetase"/>
    <property type="match status" value="1"/>
</dbReference>
<dbReference type="Gene3D" id="2.30.38.10">
    <property type="entry name" value="Luciferase, Domain 3"/>
    <property type="match status" value="1"/>
</dbReference>
<dbReference type="NCBIfam" id="TIGR01733">
    <property type="entry name" value="AA-adenyl-dom"/>
    <property type="match status" value="1"/>
</dbReference>
<dbReference type="Gene3D" id="3.30.300.30">
    <property type="match status" value="1"/>
</dbReference>
<evidence type="ECO:0000313" key="6">
    <source>
        <dbReference type="EMBL" id="KRQ12613.1"/>
    </source>
</evidence>
<dbReference type="PROSITE" id="PS00012">
    <property type="entry name" value="PHOSPHOPANTETHEINE"/>
    <property type="match status" value="1"/>
</dbReference>
<dbReference type="PANTHER" id="PTHR45527:SF1">
    <property type="entry name" value="FATTY ACID SYNTHASE"/>
    <property type="match status" value="1"/>
</dbReference>
<dbReference type="Pfam" id="PF13193">
    <property type="entry name" value="AMP-binding_C"/>
    <property type="match status" value="1"/>
</dbReference>
<keyword evidence="3" id="KW-0596">Phosphopantetheine</keyword>
<protein>
    <recommendedName>
        <fullName evidence="5">Carrier domain-containing protein</fullName>
    </recommendedName>
</protein>
<comment type="caution">
    <text evidence="6">The sequence shown here is derived from an EMBL/GenBank/DDBJ whole genome shotgun (WGS) entry which is preliminary data.</text>
</comment>
<keyword evidence="7" id="KW-1185">Reference proteome</keyword>
<gene>
    <name evidence="6" type="ORF">AOQ71_15795</name>
</gene>